<feature type="transmembrane region" description="Helical" evidence="1">
    <location>
        <begin position="111"/>
        <end position="129"/>
    </location>
</feature>
<name>A0A822Z9G8_NELNU</name>
<organism evidence="2 3">
    <name type="scientific">Nelumbo nucifera</name>
    <name type="common">Sacred lotus</name>
    <dbReference type="NCBI Taxonomy" id="4432"/>
    <lineage>
        <taxon>Eukaryota</taxon>
        <taxon>Viridiplantae</taxon>
        <taxon>Streptophyta</taxon>
        <taxon>Embryophyta</taxon>
        <taxon>Tracheophyta</taxon>
        <taxon>Spermatophyta</taxon>
        <taxon>Magnoliopsida</taxon>
        <taxon>Proteales</taxon>
        <taxon>Nelumbonaceae</taxon>
        <taxon>Nelumbo</taxon>
    </lineage>
</organism>
<dbReference type="EMBL" id="DUZY01000005">
    <property type="protein sequence ID" value="DAD39696.1"/>
    <property type="molecule type" value="Genomic_DNA"/>
</dbReference>
<protein>
    <submittedName>
        <fullName evidence="2">Uncharacterized protein</fullName>
    </submittedName>
</protein>
<dbReference type="AlphaFoldDB" id="A0A822Z9G8"/>
<reference evidence="2 3" key="1">
    <citation type="journal article" date="2020" name="Mol. Biol. Evol.">
        <title>Distinct Expression and Methylation Patterns for Genes with Different Fates following a Single Whole-Genome Duplication in Flowering Plants.</title>
        <authorList>
            <person name="Shi T."/>
            <person name="Rahmani R.S."/>
            <person name="Gugger P.F."/>
            <person name="Wang M."/>
            <person name="Li H."/>
            <person name="Zhang Y."/>
            <person name="Li Z."/>
            <person name="Wang Q."/>
            <person name="Van de Peer Y."/>
            <person name="Marchal K."/>
            <person name="Chen J."/>
        </authorList>
    </citation>
    <scope>NUCLEOTIDE SEQUENCE [LARGE SCALE GENOMIC DNA]</scope>
    <source>
        <tissue evidence="2">Leaf</tissue>
    </source>
</reference>
<keyword evidence="1" id="KW-1133">Transmembrane helix</keyword>
<dbReference type="PANTHER" id="PTHR34368">
    <property type="entry name" value="OS01G0962200 PROTEIN"/>
    <property type="match status" value="1"/>
</dbReference>
<evidence type="ECO:0000313" key="2">
    <source>
        <dbReference type="EMBL" id="DAD39696.1"/>
    </source>
</evidence>
<keyword evidence="1" id="KW-0812">Transmembrane</keyword>
<keyword evidence="1" id="KW-0472">Membrane</keyword>
<evidence type="ECO:0000256" key="1">
    <source>
        <dbReference type="SAM" id="Phobius"/>
    </source>
</evidence>
<keyword evidence="3" id="KW-1185">Reference proteome</keyword>
<feature type="transmembrane region" description="Helical" evidence="1">
    <location>
        <begin position="51"/>
        <end position="69"/>
    </location>
</feature>
<dbReference type="Proteomes" id="UP000607653">
    <property type="component" value="Unassembled WGS sequence"/>
</dbReference>
<evidence type="ECO:0000313" key="3">
    <source>
        <dbReference type="Proteomes" id="UP000607653"/>
    </source>
</evidence>
<sequence length="174" mass="20346">MQMTVAFTSIISIFIIERIDDKKGTLSIIPLVLTGIISIFYWRYFDDLRPYALVQFVPCIVIPIMAILLPPMYTHSAYWLWAAAFYLLAKIEEAEDKPIYKWTSHVVSGHTLKHLFAAMVPLFLTLMLAKRRIAPERQSLLETWKISWKKVRQNGFKMENFTYSYSNVSTEESR</sequence>
<feature type="transmembrane region" description="Helical" evidence="1">
    <location>
        <begin position="26"/>
        <end position="45"/>
    </location>
</feature>
<accession>A0A822Z9G8</accession>
<comment type="caution">
    <text evidence="2">The sequence shown here is derived from an EMBL/GenBank/DDBJ whole genome shotgun (WGS) entry which is preliminary data.</text>
</comment>
<proteinExistence type="predicted"/>
<dbReference type="PANTHER" id="PTHR34368:SF1">
    <property type="entry name" value="OS01G0962200 PROTEIN"/>
    <property type="match status" value="1"/>
</dbReference>
<gene>
    <name evidence="2" type="ORF">HUJ06_014019</name>
</gene>